<dbReference type="Pfam" id="PF19305">
    <property type="entry name" value="MmgE_PrpD_C"/>
    <property type="match status" value="1"/>
</dbReference>
<name>X1P7L6_9ZZZZ</name>
<dbReference type="EMBL" id="BARV01036280">
    <property type="protein sequence ID" value="GAI52312.1"/>
    <property type="molecule type" value="Genomic_DNA"/>
</dbReference>
<dbReference type="InterPro" id="IPR045337">
    <property type="entry name" value="MmgE_PrpD_C"/>
</dbReference>
<dbReference type="SUPFAM" id="SSF103378">
    <property type="entry name" value="2-methylcitrate dehydratase PrpD"/>
    <property type="match status" value="1"/>
</dbReference>
<evidence type="ECO:0000259" key="1">
    <source>
        <dbReference type="Pfam" id="PF19305"/>
    </source>
</evidence>
<gene>
    <name evidence="2" type="ORF">S06H3_56410</name>
</gene>
<dbReference type="InterPro" id="IPR036148">
    <property type="entry name" value="MmgE/PrpD_sf"/>
</dbReference>
<protein>
    <recommendedName>
        <fullName evidence="1">MmgE/PrpD C-terminal domain-containing protein</fullName>
    </recommendedName>
</protein>
<feature type="domain" description="MmgE/PrpD C-terminal" evidence="1">
    <location>
        <begin position="2"/>
        <end position="68"/>
    </location>
</feature>
<feature type="non-terminal residue" evidence="2">
    <location>
        <position position="1"/>
    </location>
</feature>
<comment type="caution">
    <text evidence="2">The sequence shown here is derived from an EMBL/GenBank/DDBJ whole genome shotgun (WGS) entry which is preliminary data.</text>
</comment>
<accession>X1P7L6</accession>
<proteinExistence type="predicted"/>
<dbReference type="GO" id="GO:0016829">
    <property type="term" value="F:lyase activity"/>
    <property type="evidence" value="ECO:0007669"/>
    <property type="project" value="InterPro"/>
</dbReference>
<sequence length="105" mass="11628">RARKDVRELMTKITARENPSLPLFGARINTTLNNGRKYSKECLYAKGSSQNPLTEQELVNKFKGCVPYSAYKLSNAVVDSLIGVLLNLEKVDDVNAALIFPLTPS</sequence>
<evidence type="ECO:0000313" key="2">
    <source>
        <dbReference type="EMBL" id="GAI52312.1"/>
    </source>
</evidence>
<organism evidence="2">
    <name type="scientific">marine sediment metagenome</name>
    <dbReference type="NCBI Taxonomy" id="412755"/>
    <lineage>
        <taxon>unclassified sequences</taxon>
        <taxon>metagenomes</taxon>
        <taxon>ecological metagenomes</taxon>
    </lineage>
</organism>
<dbReference type="AlphaFoldDB" id="X1P7L6"/>
<reference evidence="2" key="1">
    <citation type="journal article" date="2014" name="Front. Microbiol.">
        <title>High frequency of phylogenetically diverse reductive dehalogenase-homologous genes in deep subseafloor sedimentary metagenomes.</title>
        <authorList>
            <person name="Kawai M."/>
            <person name="Futagami T."/>
            <person name="Toyoda A."/>
            <person name="Takaki Y."/>
            <person name="Nishi S."/>
            <person name="Hori S."/>
            <person name="Arai W."/>
            <person name="Tsubouchi T."/>
            <person name="Morono Y."/>
            <person name="Uchiyama I."/>
            <person name="Ito T."/>
            <person name="Fujiyama A."/>
            <person name="Inagaki F."/>
            <person name="Takami H."/>
        </authorList>
    </citation>
    <scope>NUCLEOTIDE SEQUENCE</scope>
    <source>
        <strain evidence="2">Expedition CK06-06</strain>
    </source>
</reference>